<evidence type="ECO:0000256" key="4">
    <source>
        <dbReference type="ARBA" id="ARBA00022989"/>
    </source>
</evidence>
<feature type="transmembrane region" description="Helical" evidence="6">
    <location>
        <begin position="299"/>
        <end position="319"/>
    </location>
</feature>
<dbReference type="RefSeq" id="WP_114957196.1">
    <property type="nucleotide sequence ID" value="NZ_JBHSJF010000004.1"/>
</dbReference>
<dbReference type="InterPro" id="IPR045863">
    <property type="entry name" value="CorA_TM1_TM2"/>
</dbReference>
<dbReference type="Gene3D" id="3.30.460.20">
    <property type="entry name" value="CorA soluble domain-like"/>
    <property type="match status" value="1"/>
</dbReference>
<evidence type="ECO:0000256" key="1">
    <source>
        <dbReference type="ARBA" id="ARBA00004141"/>
    </source>
</evidence>
<dbReference type="InterPro" id="IPR050829">
    <property type="entry name" value="CorA_MIT"/>
</dbReference>
<dbReference type="Proteomes" id="UP001595796">
    <property type="component" value="Unassembled WGS sequence"/>
</dbReference>
<dbReference type="Pfam" id="PF01544">
    <property type="entry name" value="CorA"/>
    <property type="match status" value="1"/>
</dbReference>
<comment type="subcellular location">
    <subcellularLocation>
        <location evidence="1">Membrane</location>
        <topology evidence="1">Multi-pass membrane protein</topology>
    </subcellularLocation>
</comment>
<protein>
    <submittedName>
        <fullName evidence="7">Magnesium transporter CorA family protein</fullName>
    </submittedName>
</protein>
<proteinExistence type="inferred from homology"/>
<name>A0ABV9YWG5_9HYPH</name>
<evidence type="ECO:0000256" key="6">
    <source>
        <dbReference type="SAM" id="Phobius"/>
    </source>
</evidence>
<organism evidence="7 8">
    <name type="scientific">Flaviflagellibacter deserti</name>
    <dbReference type="NCBI Taxonomy" id="2267266"/>
    <lineage>
        <taxon>Bacteria</taxon>
        <taxon>Pseudomonadati</taxon>
        <taxon>Pseudomonadota</taxon>
        <taxon>Alphaproteobacteria</taxon>
        <taxon>Hyphomicrobiales</taxon>
        <taxon>Flaviflagellibacter</taxon>
    </lineage>
</organism>
<dbReference type="PANTHER" id="PTHR47685">
    <property type="entry name" value="MAGNESIUM TRANSPORT PROTEIN CORA"/>
    <property type="match status" value="1"/>
</dbReference>
<dbReference type="InterPro" id="IPR045861">
    <property type="entry name" value="CorA_cytoplasmic_dom"/>
</dbReference>
<dbReference type="SUPFAM" id="SSF143865">
    <property type="entry name" value="CorA soluble domain-like"/>
    <property type="match status" value="1"/>
</dbReference>
<keyword evidence="3 6" id="KW-0812">Transmembrane</keyword>
<evidence type="ECO:0000313" key="8">
    <source>
        <dbReference type="Proteomes" id="UP001595796"/>
    </source>
</evidence>
<reference evidence="8" key="1">
    <citation type="journal article" date="2019" name="Int. J. Syst. Evol. Microbiol.">
        <title>The Global Catalogue of Microorganisms (GCM) 10K type strain sequencing project: providing services to taxonomists for standard genome sequencing and annotation.</title>
        <authorList>
            <consortium name="The Broad Institute Genomics Platform"/>
            <consortium name="The Broad Institute Genome Sequencing Center for Infectious Disease"/>
            <person name="Wu L."/>
            <person name="Ma J."/>
        </authorList>
    </citation>
    <scope>NUCLEOTIDE SEQUENCE [LARGE SCALE GENOMIC DNA]</scope>
    <source>
        <strain evidence="8">CGMCC 1.16444</strain>
    </source>
</reference>
<dbReference type="InterPro" id="IPR002523">
    <property type="entry name" value="MgTranspt_CorA/ZnTranspt_ZntB"/>
</dbReference>
<keyword evidence="5 6" id="KW-0472">Membrane</keyword>
<comment type="similarity">
    <text evidence="2">Belongs to the CorA metal ion transporter (MIT) (TC 1.A.35) family.</text>
</comment>
<comment type="caution">
    <text evidence="7">The sequence shown here is derived from an EMBL/GenBank/DDBJ whole genome shotgun (WGS) entry which is preliminary data.</text>
</comment>
<dbReference type="PANTHER" id="PTHR47685:SF1">
    <property type="entry name" value="MAGNESIUM TRANSPORT PROTEIN CORA"/>
    <property type="match status" value="1"/>
</dbReference>
<dbReference type="Gene3D" id="1.20.58.340">
    <property type="entry name" value="Magnesium transport protein CorA, transmembrane region"/>
    <property type="match status" value="1"/>
</dbReference>
<evidence type="ECO:0000313" key="7">
    <source>
        <dbReference type="EMBL" id="MFC5067185.1"/>
    </source>
</evidence>
<keyword evidence="4 6" id="KW-1133">Transmembrane helix</keyword>
<evidence type="ECO:0000256" key="2">
    <source>
        <dbReference type="ARBA" id="ARBA00009765"/>
    </source>
</evidence>
<dbReference type="SUPFAM" id="SSF144083">
    <property type="entry name" value="Magnesium transport protein CorA, transmembrane region"/>
    <property type="match status" value="1"/>
</dbReference>
<accession>A0ABV9YWG5</accession>
<dbReference type="CDD" id="cd12837">
    <property type="entry name" value="EcCorA-like_u1"/>
    <property type="match status" value="1"/>
</dbReference>
<feature type="transmembrane region" description="Helical" evidence="6">
    <location>
        <begin position="264"/>
        <end position="287"/>
    </location>
</feature>
<evidence type="ECO:0000256" key="3">
    <source>
        <dbReference type="ARBA" id="ARBA00022692"/>
    </source>
</evidence>
<gene>
    <name evidence="7" type="ORF">ACFPFW_04045</name>
</gene>
<keyword evidence="8" id="KW-1185">Reference proteome</keyword>
<sequence length="325" mass="35978">MLTLYLATGGALDRRPHQPGETLPDNAVWLDMLHPTPEEDKAVEACVGVAVPTEEDMQEIEASSRLYFEDGARYMTASVLAGVKSDKPGLVNVGFILAGNRLITVRRGEPRSVELYIQRVCKQQDAPQTGEAILLGLLEAIIDRTADILERAGSDIDMVSHRIFARPEKGIRQKKDYMAILRTIGRKGDLLSMARESLVSLSRMVGFLSVDAGGQKVSKQASAQLSVMRRDAESLRDHTSYLGDKITFLLDATVGMVTIEQNDLVKLFSVVAVILMPPTLIASTYGMNFEYMPELSHPWGYPIALIAMLLSAVVPYLIFRLKRWL</sequence>
<dbReference type="EMBL" id="JBHSJF010000004">
    <property type="protein sequence ID" value="MFC5067185.1"/>
    <property type="molecule type" value="Genomic_DNA"/>
</dbReference>
<evidence type="ECO:0000256" key="5">
    <source>
        <dbReference type="ARBA" id="ARBA00023136"/>
    </source>
</evidence>